<dbReference type="EMBL" id="RAWG01000274">
    <property type="protein sequence ID" value="RKH36884.1"/>
    <property type="molecule type" value="Genomic_DNA"/>
</dbReference>
<organism evidence="1 2">
    <name type="scientific">Corallococcus sicarius</name>
    <dbReference type="NCBI Taxonomy" id="2316726"/>
    <lineage>
        <taxon>Bacteria</taxon>
        <taxon>Pseudomonadati</taxon>
        <taxon>Myxococcota</taxon>
        <taxon>Myxococcia</taxon>
        <taxon>Myxococcales</taxon>
        <taxon>Cystobacterineae</taxon>
        <taxon>Myxococcaceae</taxon>
        <taxon>Corallococcus</taxon>
    </lineage>
</organism>
<accession>A0A3A8NBY4</accession>
<dbReference type="OrthoDB" id="9916319at2"/>
<proteinExistence type="predicted"/>
<comment type="caution">
    <text evidence="1">The sequence shown here is derived from an EMBL/GenBank/DDBJ whole genome shotgun (WGS) entry which is preliminary data.</text>
</comment>
<evidence type="ECO:0000313" key="1">
    <source>
        <dbReference type="EMBL" id="RKH36884.1"/>
    </source>
</evidence>
<dbReference type="RefSeq" id="WP_147443859.1">
    <property type="nucleotide sequence ID" value="NZ_RAWG01000274.1"/>
</dbReference>
<dbReference type="AlphaFoldDB" id="A0A3A8NBY4"/>
<keyword evidence="2" id="KW-1185">Reference proteome</keyword>
<gene>
    <name evidence="1" type="ORF">D7X12_31590</name>
</gene>
<dbReference type="Proteomes" id="UP000273405">
    <property type="component" value="Unassembled WGS sequence"/>
</dbReference>
<evidence type="ECO:0000313" key="2">
    <source>
        <dbReference type="Proteomes" id="UP000273405"/>
    </source>
</evidence>
<name>A0A3A8NBY4_9BACT</name>
<protein>
    <submittedName>
        <fullName evidence="1">Uncharacterized protein</fullName>
    </submittedName>
</protein>
<sequence length="86" mass="10292">MELLVVPLQPRFERLLTQELQRMAKTMTREELIQHRLDQLYAWEEVVDPVTRRFFRAATRAWTREELEALVAATVRAYLPEQEAVH</sequence>
<reference evidence="2" key="1">
    <citation type="submission" date="2018-09" db="EMBL/GenBank/DDBJ databases">
        <authorList>
            <person name="Livingstone P.G."/>
            <person name="Whitworth D.E."/>
        </authorList>
    </citation>
    <scope>NUCLEOTIDE SEQUENCE [LARGE SCALE GENOMIC DNA]</scope>
    <source>
        <strain evidence="2">CA040B</strain>
    </source>
</reference>